<feature type="region of interest" description="Disordered" evidence="1">
    <location>
        <begin position="1"/>
        <end position="96"/>
    </location>
</feature>
<dbReference type="PANTHER" id="PTHR33110">
    <property type="entry name" value="F-BOX/KELCH-REPEAT PROTEIN-RELATED"/>
    <property type="match status" value="1"/>
</dbReference>
<feature type="compositionally biased region" description="Acidic residues" evidence="1">
    <location>
        <begin position="40"/>
        <end position="53"/>
    </location>
</feature>
<sequence length="214" mass="24017">MAGYYNTFSWSWPQDYDTSDDDEDDHSYNNGGGEVSSSNEEGEESGNDNDDDEAPNKEEEKDGNEEENQEEDEESDDDEAASDPDETEDICNGDDMVSDNEAKEYADGEGPHELNIWEVPYEAKDETYTARYLVQSLSGELLLVRRRYELPLESRAYTSKVEIFKADISAGKWLPITGSCLAEDEALLLSRSFSKSTRAHGDIEEGLVLSLIHI</sequence>
<keyword evidence="4" id="KW-1185">Reference proteome</keyword>
<feature type="domain" description="KIB1-4 beta-propeller" evidence="2">
    <location>
        <begin position="111"/>
        <end position="200"/>
    </location>
</feature>
<evidence type="ECO:0000256" key="1">
    <source>
        <dbReference type="SAM" id="MobiDB-lite"/>
    </source>
</evidence>
<gene>
    <name evidence="3" type="ORF">BAE44_0023347</name>
</gene>
<protein>
    <recommendedName>
        <fullName evidence="2">KIB1-4 beta-propeller domain-containing protein</fullName>
    </recommendedName>
</protein>
<reference evidence="3 4" key="1">
    <citation type="submission" date="2016-09" db="EMBL/GenBank/DDBJ databases">
        <title>The draft genome of Dichanthelium oligosanthes: A C3 panicoid grass species.</title>
        <authorList>
            <person name="Studer A.J."/>
            <person name="Schnable J.C."/>
            <person name="Brutnell T.P."/>
        </authorList>
    </citation>
    <scope>NUCLEOTIDE SEQUENCE [LARGE SCALE GENOMIC DNA]</scope>
    <source>
        <strain evidence="4">cv. Kellogg 1175</strain>
        <tissue evidence="3">Leaf</tissue>
    </source>
</reference>
<dbReference type="EMBL" id="LWDX02066094">
    <property type="protein sequence ID" value="OEL15634.1"/>
    <property type="molecule type" value="Genomic_DNA"/>
</dbReference>
<name>A0A1E5US38_9POAL</name>
<dbReference type="InterPro" id="IPR005174">
    <property type="entry name" value="KIB1-4_b-propeller"/>
</dbReference>
<dbReference type="OrthoDB" id="677671at2759"/>
<proteinExistence type="predicted"/>
<comment type="caution">
    <text evidence="3">The sequence shown here is derived from an EMBL/GenBank/DDBJ whole genome shotgun (WGS) entry which is preliminary data.</text>
</comment>
<evidence type="ECO:0000313" key="4">
    <source>
        <dbReference type="Proteomes" id="UP000095767"/>
    </source>
</evidence>
<accession>A0A1E5US38</accession>
<dbReference type="Proteomes" id="UP000095767">
    <property type="component" value="Unassembled WGS sequence"/>
</dbReference>
<feature type="compositionally biased region" description="Polar residues" evidence="1">
    <location>
        <begin position="1"/>
        <end position="12"/>
    </location>
</feature>
<organism evidence="3 4">
    <name type="scientific">Dichanthelium oligosanthes</name>
    <dbReference type="NCBI Taxonomy" id="888268"/>
    <lineage>
        <taxon>Eukaryota</taxon>
        <taxon>Viridiplantae</taxon>
        <taxon>Streptophyta</taxon>
        <taxon>Embryophyta</taxon>
        <taxon>Tracheophyta</taxon>
        <taxon>Spermatophyta</taxon>
        <taxon>Magnoliopsida</taxon>
        <taxon>Liliopsida</taxon>
        <taxon>Poales</taxon>
        <taxon>Poaceae</taxon>
        <taxon>PACMAD clade</taxon>
        <taxon>Panicoideae</taxon>
        <taxon>Panicodae</taxon>
        <taxon>Paniceae</taxon>
        <taxon>Dichantheliinae</taxon>
        <taxon>Dichanthelium</taxon>
    </lineage>
</organism>
<evidence type="ECO:0000313" key="3">
    <source>
        <dbReference type="EMBL" id="OEL15634.1"/>
    </source>
</evidence>
<evidence type="ECO:0000259" key="2">
    <source>
        <dbReference type="Pfam" id="PF03478"/>
    </source>
</evidence>
<dbReference type="AlphaFoldDB" id="A0A1E5US38"/>
<feature type="compositionally biased region" description="Acidic residues" evidence="1">
    <location>
        <begin position="61"/>
        <end position="96"/>
    </location>
</feature>
<dbReference type="Pfam" id="PF03478">
    <property type="entry name" value="Beta-prop_KIB1-4"/>
    <property type="match status" value="1"/>
</dbReference>
<dbReference type="PANTHER" id="PTHR33110:SF82">
    <property type="entry name" value="OS07G0500250 PROTEIN"/>
    <property type="match status" value="1"/>
</dbReference>